<protein>
    <submittedName>
        <fullName evidence="2">Uncharacterized protein</fullName>
    </submittedName>
</protein>
<name>D8TVB2_VOLCA</name>
<feature type="non-terminal residue" evidence="2">
    <location>
        <position position="152"/>
    </location>
</feature>
<feature type="region of interest" description="Disordered" evidence="1">
    <location>
        <begin position="31"/>
        <end position="51"/>
    </location>
</feature>
<evidence type="ECO:0000313" key="2">
    <source>
        <dbReference type="EMBL" id="EFJ48546.1"/>
    </source>
</evidence>
<feature type="compositionally biased region" description="Polar residues" evidence="1">
    <location>
        <begin position="32"/>
        <end position="47"/>
    </location>
</feature>
<reference evidence="2 3" key="1">
    <citation type="journal article" date="2010" name="Science">
        <title>Genomic analysis of organismal complexity in the multicellular green alga Volvox carteri.</title>
        <authorList>
            <person name="Prochnik S.E."/>
            <person name="Umen J."/>
            <person name="Nedelcu A.M."/>
            <person name="Hallmann A."/>
            <person name="Miller S.M."/>
            <person name="Nishii I."/>
            <person name="Ferris P."/>
            <person name="Kuo A."/>
            <person name="Mitros T."/>
            <person name="Fritz-Laylin L.K."/>
            <person name="Hellsten U."/>
            <person name="Chapman J."/>
            <person name="Simakov O."/>
            <person name="Rensing S.A."/>
            <person name="Terry A."/>
            <person name="Pangilinan J."/>
            <person name="Kapitonov V."/>
            <person name="Jurka J."/>
            <person name="Salamov A."/>
            <person name="Shapiro H."/>
            <person name="Schmutz J."/>
            <person name="Grimwood J."/>
            <person name="Lindquist E."/>
            <person name="Lucas S."/>
            <person name="Grigoriev I.V."/>
            <person name="Schmitt R."/>
            <person name="Kirk D."/>
            <person name="Rokhsar D.S."/>
        </authorList>
    </citation>
    <scope>NUCLEOTIDE SEQUENCE [LARGE SCALE GENOMIC DNA]</scope>
    <source>
        <strain evidence="3">f. Nagariensis / Eve</strain>
    </source>
</reference>
<dbReference type="GeneID" id="9617515"/>
<gene>
    <name evidence="2" type="ORF">VOLCADRAFT_104727</name>
</gene>
<proteinExistence type="predicted"/>
<evidence type="ECO:0000313" key="3">
    <source>
        <dbReference type="Proteomes" id="UP000001058"/>
    </source>
</evidence>
<evidence type="ECO:0000256" key="1">
    <source>
        <dbReference type="SAM" id="MobiDB-lite"/>
    </source>
</evidence>
<dbReference type="Proteomes" id="UP000001058">
    <property type="component" value="Unassembled WGS sequence"/>
</dbReference>
<dbReference type="EMBL" id="GL378339">
    <property type="protein sequence ID" value="EFJ48546.1"/>
    <property type="molecule type" value="Genomic_DNA"/>
</dbReference>
<organism evidence="3">
    <name type="scientific">Volvox carteri f. nagariensis</name>
    <dbReference type="NCBI Taxonomy" id="3068"/>
    <lineage>
        <taxon>Eukaryota</taxon>
        <taxon>Viridiplantae</taxon>
        <taxon>Chlorophyta</taxon>
        <taxon>core chlorophytes</taxon>
        <taxon>Chlorophyceae</taxon>
        <taxon>CS clade</taxon>
        <taxon>Chlamydomonadales</taxon>
        <taxon>Volvocaceae</taxon>
        <taxon>Volvox</taxon>
    </lineage>
</organism>
<dbReference type="RefSeq" id="XP_002950345.1">
    <property type="nucleotide sequence ID" value="XM_002950299.1"/>
</dbReference>
<dbReference type="AlphaFoldDB" id="D8TVB2"/>
<dbReference type="KEGG" id="vcn:VOLCADRAFT_104727"/>
<keyword evidence="3" id="KW-1185">Reference proteome</keyword>
<accession>D8TVB2</accession>
<dbReference type="OrthoDB" id="547987at2759"/>
<sequence length="152" mass="16140">MGSCSAFSQRHISTRGIHSERLCCGAAPARSPASTFQEASARNSQSKEFLRHSPQESFQIHSISRSHLKHEVSVPAPAILECSPLELVTVRDPAADSNSCSARSSHVASTAAELGLATPAVSALTSLQTPSCLNAEAHFLLSPPDNPRPEQQ</sequence>
<dbReference type="InParanoid" id="D8TVB2"/>